<protein>
    <submittedName>
        <fullName evidence="1">Uncharacterized protein</fullName>
    </submittedName>
</protein>
<dbReference type="AlphaFoldDB" id="A0A0F9Q431"/>
<name>A0A0F9Q431_9ZZZZ</name>
<comment type="caution">
    <text evidence="1">The sequence shown here is derived from an EMBL/GenBank/DDBJ whole genome shotgun (WGS) entry which is preliminary data.</text>
</comment>
<evidence type="ECO:0000313" key="1">
    <source>
        <dbReference type="EMBL" id="KKN38715.1"/>
    </source>
</evidence>
<organism evidence="1">
    <name type="scientific">marine sediment metagenome</name>
    <dbReference type="NCBI Taxonomy" id="412755"/>
    <lineage>
        <taxon>unclassified sequences</taxon>
        <taxon>metagenomes</taxon>
        <taxon>ecological metagenomes</taxon>
    </lineage>
</organism>
<accession>A0A0F9Q431</accession>
<reference evidence="1" key="1">
    <citation type="journal article" date="2015" name="Nature">
        <title>Complex archaea that bridge the gap between prokaryotes and eukaryotes.</title>
        <authorList>
            <person name="Spang A."/>
            <person name="Saw J.H."/>
            <person name="Jorgensen S.L."/>
            <person name="Zaremba-Niedzwiedzka K."/>
            <person name="Martijn J."/>
            <person name="Lind A.E."/>
            <person name="van Eijk R."/>
            <person name="Schleper C."/>
            <person name="Guy L."/>
            <person name="Ettema T.J."/>
        </authorList>
    </citation>
    <scope>NUCLEOTIDE SEQUENCE</scope>
</reference>
<dbReference type="EMBL" id="LAZR01001808">
    <property type="protein sequence ID" value="KKN38715.1"/>
    <property type="molecule type" value="Genomic_DNA"/>
</dbReference>
<proteinExistence type="predicted"/>
<sequence>MLKHSLEEYKKRKVIPTRLKYGDYYRSNSKGKSTDFTKKTTDFTKKTTVKKRKHG</sequence>
<gene>
    <name evidence="1" type="ORF">LCGC14_0750670</name>
</gene>